<evidence type="ECO:0000313" key="2">
    <source>
        <dbReference type="EMBL" id="RNF08130.1"/>
    </source>
</evidence>
<dbReference type="RefSeq" id="XP_029240220.1">
    <property type="nucleotide sequence ID" value="XM_029379877.1"/>
</dbReference>
<name>A0A3R7L5N2_TRYRA</name>
<dbReference type="OMA" id="DCFERES"/>
<gene>
    <name evidence="2" type="ORF">TraAM80_02887</name>
</gene>
<reference evidence="2 3" key="1">
    <citation type="journal article" date="2018" name="BMC Genomics">
        <title>Genomic comparison of Trypanosoma conorhini and Trypanosoma rangeli to Trypanosoma cruzi strains of high and low virulence.</title>
        <authorList>
            <person name="Bradwell K.R."/>
            <person name="Koparde V.N."/>
            <person name="Matveyev A.V."/>
            <person name="Serrano M.G."/>
            <person name="Alves J.M."/>
            <person name="Parikh H."/>
            <person name="Huang B."/>
            <person name="Lee V."/>
            <person name="Espinosa-Alvarez O."/>
            <person name="Ortiz P.A."/>
            <person name="Costa-Martins A.G."/>
            <person name="Teixeira M.M."/>
            <person name="Buck G.A."/>
        </authorList>
    </citation>
    <scope>NUCLEOTIDE SEQUENCE [LARGE SCALE GENOMIC DNA]</scope>
    <source>
        <strain evidence="2 3">AM80</strain>
    </source>
</reference>
<feature type="region of interest" description="Disordered" evidence="1">
    <location>
        <begin position="458"/>
        <end position="521"/>
    </location>
</feature>
<comment type="caution">
    <text evidence="2">The sequence shown here is derived from an EMBL/GenBank/DDBJ whole genome shotgun (WGS) entry which is preliminary data.</text>
</comment>
<protein>
    <submittedName>
        <fullName evidence="2">Putative nucleoporin (NUP54/57)</fullName>
    </submittedName>
</protein>
<dbReference type="GeneID" id="40326820"/>
<sequence>MFGFGQTSAGTGFAAAPAVTAGKSAPFSGVGTGATAAAPGGFGSFGTNTAAIGGFGTSTVGFGGFGASKGFGTARAIGAQPQVPPYKGIKGPGFSNDWARSVNFSTLRDDALFEELPPSLQQHLMELHNFIQTEHEAKRFVESFLADSGGAAAAICSYRELQKKLAQLTTGENAVDAIRVDCFEREVQGQHLGMLLQKCEEEVVQYSKQVWEPLVEQNFAQRSGGNRTELPSEPFQRCLRDVQMRMEEVSAALTELELAVLPNAQRQKRLTAADTNNTANTTTEPASSASLFSRYVAEMKPLDRTSGLRPTMFTYPIVQMNTTLSNELAALLNLAAWTSRLHTRSDAARDLFAHLYGASEAEVLLAQEQRQLPVGPKRPFPLGSAETSSFSELDQYTIGDIHRRSVGLDRLDALSSGERRMQYDVLLERQRQAPAPASLGTRATGFATSAAGAAAPLAPTAPAAPSAAATTTTTATATPSTAVGGFGVPAPSASGPWGTAAVSGSPSATGFAKAANKQSRS</sequence>
<dbReference type="OrthoDB" id="273765at2759"/>
<evidence type="ECO:0000313" key="3">
    <source>
        <dbReference type="Proteomes" id="UP000283634"/>
    </source>
</evidence>
<dbReference type="AlphaFoldDB" id="A0A3R7L5N2"/>
<dbReference type="EMBL" id="MKGL01000072">
    <property type="protein sequence ID" value="RNF08130.1"/>
    <property type="molecule type" value="Genomic_DNA"/>
</dbReference>
<keyword evidence="3" id="KW-1185">Reference proteome</keyword>
<dbReference type="Proteomes" id="UP000283634">
    <property type="component" value="Unassembled WGS sequence"/>
</dbReference>
<evidence type="ECO:0000256" key="1">
    <source>
        <dbReference type="SAM" id="MobiDB-lite"/>
    </source>
</evidence>
<accession>A0A3R7L5N2</accession>
<organism evidence="2 3">
    <name type="scientific">Trypanosoma rangeli</name>
    <dbReference type="NCBI Taxonomy" id="5698"/>
    <lineage>
        <taxon>Eukaryota</taxon>
        <taxon>Discoba</taxon>
        <taxon>Euglenozoa</taxon>
        <taxon>Kinetoplastea</taxon>
        <taxon>Metakinetoplastina</taxon>
        <taxon>Trypanosomatida</taxon>
        <taxon>Trypanosomatidae</taxon>
        <taxon>Trypanosoma</taxon>
        <taxon>Herpetosoma</taxon>
    </lineage>
</organism>
<proteinExistence type="predicted"/>
<dbReference type="VEuPathDB" id="TriTrypDB:TRSC58_00115"/>
<feature type="compositionally biased region" description="Low complexity" evidence="1">
    <location>
        <begin position="458"/>
        <end position="482"/>
    </location>
</feature>